<organism evidence="3 4">
    <name type="scientific">Botryosphaeria parva (strain UCR-NP2)</name>
    <name type="common">Grapevine canker fungus</name>
    <name type="synonym">Neofusicoccum parvum</name>
    <dbReference type="NCBI Taxonomy" id="1287680"/>
    <lineage>
        <taxon>Eukaryota</taxon>
        <taxon>Fungi</taxon>
        <taxon>Dikarya</taxon>
        <taxon>Ascomycota</taxon>
        <taxon>Pezizomycotina</taxon>
        <taxon>Dothideomycetes</taxon>
        <taxon>Dothideomycetes incertae sedis</taxon>
        <taxon>Botryosphaeriales</taxon>
        <taxon>Botryosphaeriaceae</taxon>
        <taxon>Neofusicoccum</taxon>
    </lineage>
</organism>
<dbReference type="CDD" id="cd05380">
    <property type="entry name" value="CAP_euk"/>
    <property type="match status" value="1"/>
</dbReference>
<dbReference type="STRING" id="1287680.R1GI29"/>
<evidence type="ECO:0000313" key="4">
    <source>
        <dbReference type="Proteomes" id="UP000013521"/>
    </source>
</evidence>
<dbReference type="HOGENOM" id="CLU_035730_3_0_1"/>
<evidence type="ECO:0000313" key="3">
    <source>
        <dbReference type="EMBL" id="EOD51330.1"/>
    </source>
</evidence>
<dbReference type="OMA" id="NHNVHRS"/>
<dbReference type="Pfam" id="PF00188">
    <property type="entry name" value="CAP"/>
    <property type="match status" value="1"/>
</dbReference>
<dbReference type="Proteomes" id="UP000013521">
    <property type="component" value="Unassembled WGS sequence"/>
</dbReference>
<protein>
    <submittedName>
        <fullName evidence="3">Putative allergen v5 tpx-1-related protein</fullName>
    </submittedName>
</protein>
<proteinExistence type="predicted"/>
<feature type="domain" description="SCP" evidence="2">
    <location>
        <begin position="171"/>
        <end position="321"/>
    </location>
</feature>
<dbReference type="EMBL" id="KB915882">
    <property type="protein sequence ID" value="EOD51330.1"/>
    <property type="molecule type" value="Genomic_DNA"/>
</dbReference>
<accession>R1GI29</accession>
<dbReference type="eggNOG" id="KOG3017">
    <property type="taxonomic scope" value="Eukaryota"/>
</dbReference>
<reference evidence="4" key="1">
    <citation type="journal article" date="2013" name="Genome Announc.">
        <title>Draft genome sequence of Neofusicoccum parvum isolate UCR-NP2, a fungal vascular pathogen associated with grapevine cankers.</title>
        <authorList>
            <person name="Blanco-Ulate B."/>
            <person name="Rolshausen P."/>
            <person name="Cantu D."/>
        </authorList>
    </citation>
    <scope>NUCLEOTIDE SEQUENCE [LARGE SCALE GENOMIC DNA]</scope>
    <source>
        <strain evidence="4">UCR-NP2</strain>
    </source>
</reference>
<evidence type="ECO:0000259" key="2">
    <source>
        <dbReference type="SMART" id="SM00198"/>
    </source>
</evidence>
<dbReference type="KEGG" id="npa:UCRNP2_1939"/>
<dbReference type="InterPro" id="IPR001283">
    <property type="entry name" value="CRISP-related"/>
</dbReference>
<dbReference type="SUPFAM" id="SSF55797">
    <property type="entry name" value="PR-1-like"/>
    <property type="match status" value="1"/>
</dbReference>
<dbReference type="Gene3D" id="3.40.33.10">
    <property type="entry name" value="CAP"/>
    <property type="match status" value="1"/>
</dbReference>
<dbReference type="OrthoDB" id="337038at2759"/>
<name>R1GI29_BOTPV</name>
<sequence>MRYSALIAASLASNAFASPLHKRVYVTDIDLVTITKYVTATGPCPTTAETSTVAVTQEAVTSSQVVVVSTVSSAAPVVESSSEAPAPVETTSVAAPAPVTTSSAIVEVSVSLAPSSTVVPETTATPSTSAVPTTTAAPTSSEVAGGFSFPAACPTTSLDSTASLTAQPTGAAAQRWLAFHNAHRANHTDGCSLLWDYDLEAKAQASAAKCIYDHDNTYDDWGQNMGQMQYGTTSTGVTGTVSEENVQEAPEFFTNMYYEEYNDFGPYWGAETVPTDGPNILHFTQMIWKNTYSVGCAINKCSSDSQLLTFCNYRARGNILDQYGDNVLEFISSPLAPICSEIGSTATDGSCITDAQLGL</sequence>
<feature type="region of interest" description="Disordered" evidence="1">
    <location>
        <begin position="117"/>
        <end position="140"/>
    </location>
</feature>
<evidence type="ECO:0000256" key="1">
    <source>
        <dbReference type="SAM" id="MobiDB-lite"/>
    </source>
</evidence>
<dbReference type="SMART" id="SM00198">
    <property type="entry name" value="SCP"/>
    <property type="match status" value="1"/>
</dbReference>
<dbReference type="PRINTS" id="PR00837">
    <property type="entry name" value="V5TPXLIKE"/>
</dbReference>
<dbReference type="InterPro" id="IPR035940">
    <property type="entry name" value="CAP_sf"/>
</dbReference>
<dbReference type="PANTHER" id="PTHR10334">
    <property type="entry name" value="CYSTEINE-RICH SECRETORY PROTEIN-RELATED"/>
    <property type="match status" value="1"/>
</dbReference>
<dbReference type="AlphaFoldDB" id="R1GI29"/>
<dbReference type="InterPro" id="IPR014044">
    <property type="entry name" value="CAP_dom"/>
</dbReference>
<gene>
    <name evidence="3" type="ORF">UCRNP2_1939</name>
</gene>